<gene>
    <name evidence="1" type="ORF">DPX16_6189</name>
</gene>
<evidence type="ECO:0000313" key="1">
    <source>
        <dbReference type="EMBL" id="ROL52505.1"/>
    </source>
</evidence>
<organism evidence="1 2">
    <name type="scientific">Anabarilius grahami</name>
    <name type="common">Kanglang fish</name>
    <name type="synonym">Barilius grahami</name>
    <dbReference type="NCBI Taxonomy" id="495550"/>
    <lineage>
        <taxon>Eukaryota</taxon>
        <taxon>Metazoa</taxon>
        <taxon>Chordata</taxon>
        <taxon>Craniata</taxon>
        <taxon>Vertebrata</taxon>
        <taxon>Euteleostomi</taxon>
        <taxon>Actinopterygii</taxon>
        <taxon>Neopterygii</taxon>
        <taxon>Teleostei</taxon>
        <taxon>Ostariophysi</taxon>
        <taxon>Cypriniformes</taxon>
        <taxon>Xenocyprididae</taxon>
        <taxon>Xenocypridinae</taxon>
        <taxon>Xenocypridinae incertae sedis</taxon>
        <taxon>Anabarilius</taxon>
    </lineage>
</organism>
<evidence type="ECO:0000313" key="2">
    <source>
        <dbReference type="Proteomes" id="UP000281406"/>
    </source>
</evidence>
<dbReference type="Proteomes" id="UP000281406">
    <property type="component" value="Unassembled WGS sequence"/>
</dbReference>
<keyword evidence="2" id="KW-1185">Reference proteome</keyword>
<protein>
    <submittedName>
        <fullName evidence="1">Uncharacterized protein</fullName>
    </submittedName>
</protein>
<accession>A0A3N0Z1V4</accession>
<dbReference type="EMBL" id="RJVU01015592">
    <property type="protein sequence ID" value="ROL52505.1"/>
    <property type="molecule type" value="Genomic_DNA"/>
</dbReference>
<sequence length="99" mass="10992">MESTGLWDIKDSEGYIYAAFKIQSDEEVDGGAVSDMAAMYFTVNEIQCQSQREIAFTCLMCRGGNACAIAMVKITKSLHFHLTSRSIRQKWSSTLAVPT</sequence>
<proteinExistence type="predicted"/>
<reference evidence="1 2" key="1">
    <citation type="submission" date="2018-10" db="EMBL/GenBank/DDBJ databases">
        <title>Genome assembly for a Yunnan-Guizhou Plateau 3E fish, Anabarilius grahami (Regan), and its evolutionary and genetic applications.</title>
        <authorList>
            <person name="Jiang W."/>
        </authorList>
    </citation>
    <scope>NUCLEOTIDE SEQUENCE [LARGE SCALE GENOMIC DNA]</scope>
    <source>
        <strain evidence="1">AG-KIZ</strain>
        <tissue evidence="1">Muscle</tissue>
    </source>
</reference>
<comment type="caution">
    <text evidence="1">The sequence shown here is derived from an EMBL/GenBank/DDBJ whole genome shotgun (WGS) entry which is preliminary data.</text>
</comment>
<name>A0A3N0Z1V4_ANAGA</name>
<dbReference type="AlphaFoldDB" id="A0A3N0Z1V4"/>